<dbReference type="EMBL" id="BAAANC010000001">
    <property type="protein sequence ID" value="GAA1513068.1"/>
    <property type="molecule type" value="Genomic_DNA"/>
</dbReference>
<name>A0ABP4L2Q1_9ACTN</name>
<dbReference type="InterPro" id="IPR015915">
    <property type="entry name" value="Kelch-typ_b-propeller"/>
</dbReference>
<dbReference type="Proteomes" id="UP001500363">
    <property type="component" value="Unassembled WGS sequence"/>
</dbReference>
<evidence type="ECO:0008006" key="4">
    <source>
        <dbReference type="Google" id="ProtNLM"/>
    </source>
</evidence>
<gene>
    <name evidence="2" type="ORF">GCM10009741_08510</name>
</gene>
<organism evidence="2 3">
    <name type="scientific">Kribbella lupini</name>
    <dbReference type="NCBI Taxonomy" id="291602"/>
    <lineage>
        <taxon>Bacteria</taxon>
        <taxon>Bacillati</taxon>
        <taxon>Actinomycetota</taxon>
        <taxon>Actinomycetes</taxon>
        <taxon>Propionibacteriales</taxon>
        <taxon>Kribbellaceae</taxon>
        <taxon>Kribbella</taxon>
    </lineage>
</organism>
<evidence type="ECO:0000256" key="1">
    <source>
        <dbReference type="SAM" id="SignalP"/>
    </source>
</evidence>
<keyword evidence="3" id="KW-1185">Reference proteome</keyword>
<dbReference type="Gene3D" id="2.120.10.80">
    <property type="entry name" value="Kelch-type beta propeller"/>
    <property type="match status" value="1"/>
</dbReference>
<reference evidence="3" key="1">
    <citation type="journal article" date="2019" name="Int. J. Syst. Evol. Microbiol.">
        <title>The Global Catalogue of Microorganisms (GCM) 10K type strain sequencing project: providing services to taxonomists for standard genome sequencing and annotation.</title>
        <authorList>
            <consortium name="The Broad Institute Genomics Platform"/>
            <consortium name="The Broad Institute Genome Sequencing Center for Infectious Disease"/>
            <person name="Wu L."/>
            <person name="Ma J."/>
        </authorList>
    </citation>
    <scope>NUCLEOTIDE SEQUENCE [LARGE SCALE GENOMIC DNA]</scope>
    <source>
        <strain evidence="3">JCM 14303</strain>
    </source>
</reference>
<evidence type="ECO:0000313" key="3">
    <source>
        <dbReference type="Proteomes" id="UP001500363"/>
    </source>
</evidence>
<accession>A0ABP4L2Q1</accession>
<feature type="chain" id="PRO_5046767003" description="Secreted protein" evidence="1">
    <location>
        <begin position="29"/>
        <end position="376"/>
    </location>
</feature>
<comment type="caution">
    <text evidence="2">The sequence shown here is derived from an EMBL/GenBank/DDBJ whole genome shotgun (WGS) entry which is preliminary data.</text>
</comment>
<keyword evidence="1" id="KW-0732">Signal</keyword>
<sequence>METPTTKGFALLTSVVTGLLLTTTVAGAAAPAPIDWTETPTELGSAVLYTTERADGAQWSVGISLEQDGEALRFHPLAAYWDGKAWRRTESAVADGRLDDLLVRSRNDVWAVGATEGPTYGDRALLQRWNGKAWSRVTNPPELLEGSSQYTAVTAAGTGVLVGEAATDAEGNYQTAVRRYAGGKWTALPSAGLQHISYLDDLEQVSPKDVWAAGIGGVARYDGKAWREVKLPIDMPADRQFEIAQLVVRAADDIWAVGEKPSEEYWRQPLALHFDGKKWTEIAAPVRTGQFHDLEFVDGRPVAVGGDPTTQEPIVAELSGGAFIETTTPPGAGYLHGSTVVGRCLWAVGVAAPGGTIEQPYVAVGTHQTGTPKPCR</sequence>
<proteinExistence type="predicted"/>
<evidence type="ECO:0000313" key="2">
    <source>
        <dbReference type="EMBL" id="GAA1513068.1"/>
    </source>
</evidence>
<protein>
    <recommendedName>
        <fullName evidence="4">Secreted protein</fullName>
    </recommendedName>
</protein>
<feature type="signal peptide" evidence="1">
    <location>
        <begin position="1"/>
        <end position="28"/>
    </location>
</feature>